<dbReference type="EMBL" id="JABXBU010000001">
    <property type="protein sequence ID" value="KAF8797021.1"/>
    <property type="molecule type" value="Genomic_DNA"/>
</dbReference>
<dbReference type="Proteomes" id="UP000807504">
    <property type="component" value="Unassembled WGS sequence"/>
</dbReference>
<evidence type="ECO:0000313" key="2">
    <source>
        <dbReference type="Proteomes" id="UP000807504"/>
    </source>
</evidence>
<comment type="caution">
    <text evidence="1">The sequence shown here is derived from an EMBL/GenBank/DDBJ whole genome shotgun (WGS) entry which is preliminary data.</text>
</comment>
<protein>
    <submittedName>
        <fullName evidence="1">Uncharacterized protein</fullName>
    </submittedName>
</protein>
<organism evidence="1 2">
    <name type="scientific">Argiope bruennichi</name>
    <name type="common">Wasp spider</name>
    <name type="synonym">Aranea bruennichi</name>
    <dbReference type="NCBI Taxonomy" id="94029"/>
    <lineage>
        <taxon>Eukaryota</taxon>
        <taxon>Metazoa</taxon>
        <taxon>Ecdysozoa</taxon>
        <taxon>Arthropoda</taxon>
        <taxon>Chelicerata</taxon>
        <taxon>Arachnida</taxon>
        <taxon>Araneae</taxon>
        <taxon>Araneomorphae</taxon>
        <taxon>Entelegynae</taxon>
        <taxon>Araneoidea</taxon>
        <taxon>Araneidae</taxon>
        <taxon>Argiope</taxon>
    </lineage>
</organism>
<reference evidence="1" key="1">
    <citation type="journal article" date="2020" name="bioRxiv">
        <title>Chromosome-level reference genome of the European wasp spider Argiope bruennichi: a resource for studies on range expansion and evolutionary adaptation.</title>
        <authorList>
            <person name="Sheffer M.M."/>
            <person name="Hoppe A."/>
            <person name="Krehenwinkel H."/>
            <person name="Uhl G."/>
            <person name="Kuss A.W."/>
            <person name="Jensen L."/>
            <person name="Jensen C."/>
            <person name="Gillespie R.G."/>
            <person name="Hoff K.J."/>
            <person name="Prost S."/>
        </authorList>
    </citation>
    <scope>NUCLEOTIDE SEQUENCE</scope>
</reference>
<reference evidence="1" key="2">
    <citation type="submission" date="2020-06" db="EMBL/GenBank/DDBJ databases">
        <authorList>
            <person name="Sheffer M."/>
        </authorList>
    </citation>
    <scope>NUCLEOTIDE SEQUENCE</scope>
</reference>
<proteinExistence type="predicted"/>
<dbReference type="AlphaFoldDB" id="A0A8T0G1C6"/>
<accession>A0A8T0G1C6</accession>
<keyword evidence="2" id="KW-1185">Reference proteome</keyword>
<dbReference type="SUPFAM" id="SSF49599">
    <property type="entry name" value="TRAF domain-like"/>
    <property type="match status" value="1"/>
</dbReference>
<name>A0A8T0G1C6_ARGBR</name>
<evidence type="ECO:0000313" key="1">
    <source>
        <dbReference type="EMBL" id="KAF8797021.1"/>
    </source>
</evidence>
<sequence>MWEGEGEIQKTGKISARTRICVENISFLHVVENFSKLQSNVKQTIQVQSCSIEGDNILSSLYFTDGSCCEEKMIIEIDTTDDLQILQKCEFSLIDGTGNIIKCGGINYTYDSEITTIRKVPLSITRKVVLDRNNEYLPDDRLSLLCECCFSRREIERDTIEEVQHELPMIVTKKLNNYADSKDIYQIAEQNLAELPSVSEDMKALYKTQRMTDVELKTKTKSFPAHKI</sequence>
<gene>
    <name evidence="1" type="ORF">HNY73_001337</name>
</gene>